<dbReference type="EMBL" id="RQGF01000028">
    <property type="protein sequence ID" value="TGL60605.1"/>
    <property type="molecule type" value="Genomic_DNA"/>
</dbReference>
<dbReference type="OrthoDB" id="9762302at2"/>
<dbReference type="AlphaFoldDB" id="A0A4R9K7F6"/>
<name>A0A4R9K7F6_9LEPT</name>
<feature type="domain" description="Peptidase M28" evidence="1">
    <location>
        <begin position="90"/>
        <end position="306"/>
    </location>
</feature>
<dbReference type="Gene3D" id="3.40.630.10">
    <property type="entry name" value="Zn peptidases"/>
    <property type="match status" value="1"/>
</dbReference>
<protein>
    <submittedName>
        <fullName evidence="2">M28 family peptidase</fullName>
    </submittedName>
</protein>
<dbReference type="PANTHER" id="PTHR12147:SF26">
    <property type="entry name" value="PEPTIDASE M28 DOMAIN-CONTAINING PROTEIN"/>
    <property type="match status" value="1"/>
</dbReference>
<dbReference type="InterPro" id="IPR045175">
    <property type="entry name" value="M28_fam"/>
</dbReference>
<keyword evidence="3" id="KW-1185">Reference proteome</keyword>
<evidence type="ECO:0000313" key="3">
    <source>
        <dbReference type="Proteomes" id="UP000297762"/>
    </source>
</evidence>
<dbReference type="PANTHER" id="PTHR12147">
    <property type="entry name" value="METALLOPEPTIDASE M28 FAMILY MEMBER"/>
    <property type="match status" value="1"/>
</dbReference>
<dbReference type="Proteomes" id="UP000297762">
    <property type="component" value="Unassembled WGS sequence"/>
</dbReference>
<dbReference type="InterPro" id="IPR007484">
    <property type="entry name" value="Peptidase_M28"/>
</dbReference>
<dbReference type="SUPFAM" id="SSF53187">
    <property type="entry name" value="Zn-dependent exopeptidases"/>
    <property type="match status" value="1"/>
</dbReference>
<gene>
    <name evidence="2" type="ORF">EHQ64_12300</name>
</gene>
<dbReference type="Pfam" id="PF04389">
    <property type="entry name" value="Peptidase_M28"/>
    <property type="match status" value="1"/>
</dbReference>
<proteinExistence type="predicted"/>
<evidence type="ECO:0000259" key="1">
    <source>
        <dbReference type="Pfam" id="PF04389"/>
    </source>
</evidence>
<evidence type="ECO:0000313" key="2">
    <source>
        <dbReference type="EMBL" id="TGL60605.1"/>
    </source>
</evidence>
<dbReference type="RefSeq" id="WP_135649777.1">
    <property type="nucleotide sequence ID" value="NZ_RQGF01000028.1"/>
</dbReference>
<dbReference type="GO" id="GO:0008235">
    <property type="term" value="F:metalloexopeptidase activity"/>
    <property type="evidence" value="ECO:0007669"/>
    <property type="project" value="InterPro"/>
</dbReference>
<accession>A0A4R9K7F6</accession>
<reference evidence="2" key="1">
    <citation type="journal article" date="2019" name="PLoS Negl. Trop. Dis.">
        <title>Revisiting the worldwide diversity of Leptospira species in the environment.</title>
        <authorList>
            <person name="Vincent A.T."/>
            <person name="Schiettekatte O."/>
            <person name="Bourhy P."/>
            <person name="Veyrier F.J."/>
            <person name="Picardeau M."/>
        </authorList>
    </citation>
    <scope>NUCLEOTIDE SEQUENCE [LARGE SCALE GENOMIC DNA]</scope>
    <source>
        <strain evidence="2">201702455</strain>
    </source>
</reference>
<organism evidence="2 3">
    <name type="scientific">Leptospira sarikeiensis</name>
    <dbReference type="NCBI Taxonomy" id="2484943"/>
    <lineage>
        <taxon>Bacteria</taxon>
        <taxon>Pseudomonadati</taxon>
        <taxon>Spirochaetota</taxon>
        <taxon>Spirochaetia</taxon>
        <taxon>Leptospirales</taxon>
        <taxon>Leptospiraceae</taxon>
        <taxon>Leptospira</taxon>
    </lineage>
</organism>
<comment type="caution">
    <text evidence="2">The sequence shown here is derived from an EMBL/GenBank/DDBJ whole genome shotgun (WGS) entry which is preliminary data.</text>
</comment>
<sequence>MKFRSLFIFSILFFLSPLIRADQTYLIHPNDLKNHVIALASIYPYRNYQNPDSLNKTAEYIRKKLLSYGLSPKEQVFQVREVTYKNLEFEIGPTSEKKIVIGAHYDVAGDQQGADDNASGVAALLELAKILKLQEKNLKYRVHLVAYTLEEPPYFRTESMGSFKHAKSLRDKNEEIELMISLETIGYYSEEKGSQDYPVWPLSWIYPSQGNFIALVGRNKESEYLSLLKKVYNSKTTIPCESIAAPESLSGIDFSDHLNYWKFNYKAIMITDTAFLRNKNYHETSDLPETLNYDKIAEVIRGLAHFLTGK</sequence>
<dbReference type="GO" id="GO:0006508">
    <property type="term" value="P:proteolysis"/>
    <property type="evidence" value="ECO:0007669"/>
    <property type="project" value="InterPro"/>
</dbReference>